<gene>
    <name evidence="9" type="ORF">DPPLL_18050</name>
</gene>
<dbReference type="Gene3D" id="3.40.50.300">
    <property type="entry name" value="P-loop containing nucleotide triphosphate hydrolases"/>
    <property type="match status" value="2"/>
</dbReference>
<evidence type="ECO:0000313" key="9">
    <source>
        <dbReference type="EMBL" id="BDD87440.1"/>
    </source>
</evidence>
<dbReference type="SMART" id="SM00382">
    <property type="entry name" value="AAA"/>
    <property type="match status" value="2"/>
</dbReference>
<evidence type="ECO:0000256" key="4">
    <source>
        <dbReference type="ARBA" id="ARBA00022475"/>
    </source>
</evidence>
<dbReference type="Pfam" id="PF08352">
    <property type="entry name" value="oligo_HPY"/>
    <property type="match status" value="2"/>
</dbReference>
<evidence type="ECO:0000256" key="1">
    <source>
        <dbReference type="ARBA" id="ARBA00004417"/>
    </source>
</evidence>
<evidence type="ECO:0000256" key="7">
    <source>
        <dbReference type="ARBA" id="ARBA00023136"/>
    </source>
</evidence>
<protein>
    <submittedName>
        <fullName evidence="9">ABC transporter ATP-binding protein</fullName>
    </submittedName>
</protein>
<dbReference type="Pfam" id="PF00005">
    <property type="entry name" value="ABC_tran"/>
    <property type="match status" value="2"/>
</dbReference>
<dbReference type="EMBL" id="AP025516">
    <property type="protein sequence ID" value="BDD87440.1"/>
    <property type="molecule type" value="Genomic_DNA"/>
</dbReference>
<keyword evidence="4" id="KW-1003">Cell membrane</keyword>
<dbReference type="InterPro" id="IPR017871">
    <property type="entry name" value="ABC_transporter-like_CS"/>
</dbReference>
<dbReference type="GO" id="GO:0005524">
    <property type="term" value="F:ATP binding"/>
    <property type="evidence" value="ECO:0007669"/>
    <property type="project" value="UniProtKB-KW"/>
</dbReference>
<dbReference type="InterPro" id="IPR050388">
    <property type="entry name" value="ABC_Ni/Peptide_Import"/>
</dbReference>
<feature type="domain" description="ABC transporter" evidence="8">
    <location>
        <begin position="2"/>
        <end position="259"/>
    </location>
</feature>
<keyword evidence="6 9" id="KW-0067">ATP-binding</keyword>
<dbReference type="InterPro" id="IPR003439">
    <property type="entry name" value="ABC_transporter-like_ATP-bd"/>
</dbReference>
<evidence type="ECO:0000256" key="3">
    <source>
        <dbReference type="ARBA" id="ARBA00022448"/>
    </source>
</evidence>
<keyword evidence="10" id="KW-1185">Reference proteome</keyword>
<reference evidence="9 10" key="1">
    <citation type="submission" date="2022-01" db="EMBL/GenBank/DDBJ databases">
        <title>Desulfofustis limnae sp. nov., a novel mesophilic sulfate-reducing bacterium isolated from marsh soil.</title>
        <authorList>
            <person name="Watanabe M."/>
            <person name="Takahashi A."/>
            <person name="Kojima H."/>
            <person name="Fukui M."/>
        </authorList>
    </citation>
    <scope>NUCLEOTIDE SEQUENCE [LARGE SCALE GENOMIC DNA]</scope>
    <source>
        <strain evidence="9 10">PPLL</strain>
    </source>
</reference>
<dbReference type="InterPro" id="IPR013563">
    <property type="entry name" value="Oligopep_ABC_C"/>
</dbReference>
<evidence type="ECO:0000256" key="5">
    <source>
        <dbReference type="ARBA" id="ARBA00022741"/>
    </source>
</evidence>
<evidence type="ECO:0000256" key="6">
    <source>
        <dbReference type="ARBA" id="ARBA00022840"/>
    </source>
</evidence>
<evidence type="ECO:0000259" key="8">
    <source>
        <dbReference type="PROSITE" id="PS50893"/>
    </source>
</evidence>
<dbReference type="NCBIfam" id="NF008453">
    <property type="entry name" value="PRK11308.1"/>
    <property type="match status" value="2"/>
</dbReference>
<feature type="domain" description="ABC transporter" evidence="8">
    <location>
        <begin position="277"/>
        <end position="530"/>
    </location>
</feature>
<comment type="similarity">
    <text evidence="2">Belongs to the ABC transporter superfamily.</text>
</comment>
<keyword evidence="3" id="KW-0813">Transport</keyword>
<dbReference type="PANTHER" id="PTHR43297">
    <property type="entry name" value="OLIGOPEPTIDE TRANSPORT ATP-BINDING PROTEIN APPD"/>
    <property type="match status" value="1"/>
</dbReference>
<comment type="subcellular location">
    <subcellularLocation>
        <location evidence="1">Cell inner membrane</location>
        <topology evidence="1">Peripheral membrane protein</topology>
    </subcellularLocation>
</comment>
<keyword evidence="5" id="KW-0547">Nucleotide-binding</keyword>
<organism evidence="9 10">
    <name type="scientific">Desulfofustis limnaeus</name>
    <dbReference type="NCBI Taxonomy" id="2740163"/>
    <lineage>
        <taxon>Bacteria</taxon>
        <taxon>Pseudomonadati</taxon>
        <taxon>Thermodesulfobacteriota</taxon>
        <taxon>Desulfobulbia</taxon>
        <taxon>Desulfobulbales</taxon>
        <taxon>Desulfocapsaceae</taxon>
        <taxon>Desulfofustis</taxon>
    </lineage>
</organism>
<keyword evidence="7" id="KW-0472">Membrane</keyword>
<dbReference type="InterPro" id="IPR003593">
    <property type="entry name" value="AAA+_ATPase"/>
</dbReference>
<dbReference type="CDD" id="cd03257">
    <property type="entry name" value="ABC_NikE_OppD_transporters"/>
    <property type="match status" value="2"/>
</dbReference>
<dbReference type="SUPFAM" id="SSF52540">
    <property type="entry name" value="P-loop containing nucleoside triphosphate hydrolases"/>
    <property type="match status" value="2"/>
</dbReference>
<dbReference type="InterPro" id="IPR027417">
    <property type="entry name" value="P-loop_NTPase"/>
</dbReference>
<sequence>MLRVDQLNAWLPDPSAPDDRSRDTRLLHDVSLQIDDGETVALVGESGSGKTVTALAILRLLENTSPIRIEGGVSFAGQPLLSLPMEAMRTIRGNRIAMIFQEPMTSLNPVFPIGNQLLEPLLLHRHMTRAAARQEAIALLERTGIEEAEARLDVYPHQLSGGQRQRVMIAMALACRPALLIADEPTTALDVSIQAQILALIRELQQELGMAMLLITHDLAMVRSIAQRIAIMKDGAIVETGSPQHIFAHAAHPYTRRLIAAIPAAKPPLKADAPILLETRGLSCTFRLPGSRGTLFRRRFRTVKAVDQVDLSIKAGTTCGIIGESGSGKTTLALALLRLTPSSGSIFFNGRQLQQLSLRRMRPFRSDLQIVFQDPFSSLSPRLSIGQIVAEGLRVHQRGLSRDERLRLVEQALHDVGLPADSLHRYPHEFSGGQRQRVAIARAMVLRPKLLVLDEPTSALDMTIQRQILELLKDLQQKYALTYLFISHDLKTTRALADHIVVMRNGRVVEQGPAQEIFEQPQQEYTRGLLSAAHYVASPA</sequence>
<dbReference type="RefSeq" id="WP_284154466.1">
    <property type="nucleotide sequence ID" value="NZ_AP025516.1"/>
</dbReference>
<proteinExistence type="inferred from homology"/>
<dbReference type="NCBIfam" id="NF007739">
    <property type="entry name" value="PRK10419.1"/>
    <property type="match status" value="2"/>
</dbReference>
<dbReference type="PROSITE" id="PS00211">
    <property type="entry name" value="ABC_TRANSPORTER_1"/>
    <property type="match status" value="2"/>
</dbReference>
<accession>A0ABM7W986</accession>
<dbReference type="Proteomes" id="UP000830055">
    <property type="component" value="Chromosome"/>
</dbReference>
<evidence type="ECO:0000313" key="10">
    <source>
        <dbReference type="Proteomes" id="UP000830055"/>
    </source>
</evidence>
<evidence type="ECO:0000256" key="2">
    <source>
        <dbReference type="ARBA" id="ARBA00005417"/>
    </source>
</evidence>
<dbReference type="PROSITE" id="PS50893">
    <property type="entry name" value="ABC_TRANSPORTER_2"/>
    <property type="match status" value="2"/>
</dbReference>
<name>A0ABM7W986_9BACT</name>
<dbReference type="PANTHER" id="PTHR43297:SF2">
    <property type="entry name" value="DIPEPTIDE TRANSPORT ATP-BINDING PROTEIN DPPD"/>
    <property type="match status" value="1"/>
</dbReference>